<feature type="compositionally biased region" description="Basic and acidic residues" evidence="6">
    <location>
        <begin position="587"/>
        <end position="603"/>
    </location>
</feature>
<feature type="transmembrane region" description="Helical" evidence="7">
    <location>
        <begin position="134"/>
        <end position="160"/>
    </location>
</feature>
<evidence type="ECO:0000256" key="5">
    <source>
        <dbReference type="ARBA" id="ARBA00023136"/>
    </source>
</evidence>
<feature type="compositionally biased region" description="Polar residues" evidence="6">
    <location>
        <begin position="675"/>
        <end position="691"/>
    </location>
</feature>
<dbReference type="GO" id="GO:0016020">
    <property type="term" value="C:membrane"/>
    <property type="evidence" value="ECO:0007669"/>
    <property type="project" value="UniProtKB-SubCell"/>
</dbReference>
<feature type="compositionally biased region" description="Polar residues" evidence="6">
    <location>
        <begin position="870"/>
        <end position="881"/>
    </location>
</feature>
<accession>A0A7D9IGS6</accession>
<feature type="compositionally biased region" description="Basic and acidic residues" evidence="6">
    <location>
        <begin position="814"/>
        <end position="832"/>
    </location>
</feature>
<feature type="compositionally biased region" description="Basic and acidic residues" evidence="6">
    <location>
        <begin position="883"/>
        <end position="897"/>
    </location>
</feature>
<dbReference type="AlphaFoldDB" id="A0A7D9IGS6"/>
<feature type="region of interest" description="Disordered" evidence="6">
    <location>
        <begin position="662"/>
        <end position="691"/>
    </location>
</feature>
<feature type="compositionally biased region" description="Basic and acidic residues" evidence="6">
    <location>
        <begin position="524"/>
        <end position="546"/>
    </location>
</feature>
<feature type="compositionally biased region" description="Basic and acidic residues" evidence="6">
    <location>
        <begin position="413"/>
        <end position="422"/>
    </location>
</feature>
<feature type="compositionally biased region" description="Basic and acidic residues" evidence="6">
    <location>
        <begin position="553"/>
        <end position="574"/>
    </location>
</feature>
<evidence type="ECO:0000256" key="6">
    <source>
        <dbReference type="SAM" id="MobiDB-lite"/>
    </source>
</evidence>
<feature type="transmembrane region" description="Helical" evidence="7">
    <location>
        <begin position="245"/>
        <end position="268"/>
    </location>
</feature>
<reference evidence="8" key="1">
    <citation type="submission" date="2020-04" db="EMBL/GenBank/DDBJ databases">
        <authorList>
            <person name="Alioto T."/>
            <person name="Alioto T."/>
            <person name="Gomez Garrido J."/>
        </authorList>
    </citation>
    <scope>NUCLEOTIDE SEQUENCE</scope>
    <source>
        <strain evidence="8">A484AB</strain>
    </source>
</reference>
<keyword evidence="3 7" id="KW-0812">Transmembrane</keyword>
<feature type="transmembrane region" description="Helical" evidence="7">
    <location>
        <begin position="359"/>
        <end position="382"/>
    </location>
</feature>
<evidence type="ECO:0000256" key="2">
    <source>
        <dbReference type="ARBA" id="ARBA00006665"/>
    </source>
</evidence>
<feature type="transmembrane region" description="Helical" evidence="7">
    <location>
        <begin position="172"/>
        <end position="193"/>
    </location>
</feature>
<dbReference type="InterPro" id="IPR005016">
    <property type="entry name" value="TDE1/TMS"/>
</dbReference>
<dbReference type="PANTHER" id="PTHR10383">
    <property type="entry name" value="SERINE INCORPORATOR"/>
    <property type="match status" value="1"/>
</dbReference>
<feature type="region of interest" description="Disordered" evidence="6">
    <location>
        <begin position="413"/>
        <end position="442"/>
    </location>
</feature>
<feature type="compositionally biased region" description="Polar residues" evidence="6">
    <location>
        <begin position="512"/>
        <end position="523"/>
    </location>
</feature>
<name>A0A7D9IGS6_PARCT</name>
<dbReference type="PANTHER" id="PTHR10383:SF9">
    <property type="entry name" value="SERINE INCORPORATOR, ISOFORM F"/>
    <property type="match status" value="1"/>
</dbReference>
<dbReference type="Proteomes" id="UP001152795">
    <property type="component" value="Unassembled WGS sequence"/>
</dbReference>
<protein>
    <submittedName>
        <fullName evidence="8">Probable serine incorporator</fullName>
    </submittedName>
</protein>
<feature type="transmembrane region" description="Helical" evidence="7">
    <location>
        <begin position="29"/>
        <end position="49"/>
    </location>
</feature>
<evidence type="ECO:0000313" key="8">
    <source>
        <dbReference type="EMBL" id="CAB4008497.1"/>
    </source>
</evidence>
<comment type="caution">
    <text evidence="8">The sequence shown here is derived from an EMBL/GenBank/DDBJ whole genome shotgun (WGS) entry which is preliminary data.</text>
</comment>
<feature type="transmembrane region" description="Helical" evidence="7">
    <location>
        <begin position="61"/>
        <end position="81"/>
    </location>
</feature>
<organism evidence="8 9">
    <name type="scientific">Paramuricea clavata</name>
    <name type="common">Red gorgonian</name>
    <name type="synonym">Violescent sea-whip</name>
    <dbReference type="NCBI Taxonomy" id="317549"/>
    <lineage>
        <taxon>Eukaryota</taxon>
        <taxon>Metazoa</taxon>
        <taxon>Cnidaria</taxon>
        <taxon>Anthozoa</taxon>
        <taxon>Octocorallia</taxon>
        <taxon>Malacalcyonacea</taxon>
        <taxon>Plexauridae</taxon>
        <taxon>Paramuricea</taxon>
    </lineage>
</organism>
<keyword evidence="9" id="KW-1185">Reference proteome</keyword>
<comment type="similarity">
    <text evidence="2">Belongs to the TDE1 family.</text>
</comment>
<evidence type="ECO:0000256" key="4">
    <source>
        <dbReference type="ARBA" id="ARBA00022989"/>
    </source>
</evidence>
<feature type="compositionally biased region" description="Polar residues" evidence="6">
    <location>
        <begin position="833"/>
        <end position="847"/>
    </location>
</feature>
<dbReference type="Pfam" id="PF03348">
    <property type="entry name" value="Serinc"/>
    <property type="match status" value="1"/>
</dbReference>
<feature type="compositionally biased region" description="Polar residues" evidence="6">
    <location>
        <begin position="605"/>
        <end position="625"/>
    </location>
</feature>
<keyword evidence="5 7" id="KW-0472">Membrane</keyword>
<evidence type="ECO:0000256" key="7">
    <source>
        <dbReference type="SAM" id="Phobius"/>
    </source>
</evidence>
<feature type="region of interest" description="Disordered" evidence="6">
    <location>
        <begin position="866"/>
        <end position="897"/>
    </location>
</feature>
<keyword evidence="4 7" id="KW-1133">Transmembrane helix</keyword>
<feature type="transmembrane region" description="Helical" evidence="7">
    <location>
        <begin position="93"/>
        <end position="113"/>
    </location>
</feature>
<evidence type="ECO:0000313" key="9">
    <source>
        <dbReference type="Proteomes" id="UP001152795"/>
    </source>
</evidence>
<evidence type="ECO:0000256" key="3">
    <source>
        <dbReference type="ARBA" id="ARBA00022692"/>
    </source>
</evidence>
<feature type="region of interest" description="Disordered" evidence="6">
    <location>
        <begin position="491"/>
        <end position="625"/>
    </location>
</feature>
<comment type="subcellular location">
    <subcellularLocation>
        <location evidence="1">Membrane</location>
        <topology evidence="1">Multi-pass membrane protein</topology>
    </subcellularLocation>
</comment>
<dbReference type="EMBL" id="CACRXK020006140">
    <property type="protein sequence ID" value="CAB4008497.1"/>
    <property type="molecule type" value="Genomic_DNA"/>
</dbReference>
<gene>
    <name evidence="8" type="ORF">PACLA_8A049027</name>
</gene>
<sequence length="1034" mass="117306">MRSALDKLPYFCTAVTTEEMCDNLVGYGAVYRICFSLAIFYGVFSLLMLNTTSGKDLRVKFHNGFWFLKLVLLVAILVGAFHIPQRTEFGRLLMYVGLTAGFIFIMLQILLVIDFAHSWSFSWGERMESGNSNFWGFALVFSTILVYSMAITMAVFYYLYFTDLQNLSKCRGNMFLISFNVFHCLLASIVSVLPRVQDSAPGSGLLQSSIVSLYTMYLTWCTLSSEPDGSCNPMGDVILEYDKVSGVNGQAILDCVLMFALLIFACNVRSSTSKLEKIGFSLSKYPTREDHYLDQNDAEKYIGEKYVDDENIDLEYNYSFFHFVMFLASLQLMMVVTNWHSPDELADLKKLVKNWATVWIQLSSSFLCVLFYIWATVTPLLVRIWGPCLGLDYESVPTEDDYERLRRRREMLRERKGKDGNLKSRKKERNTTKDGNDFSNSEQMREHELGNLSSVQNSVQEASISKNLAVERRFNTSEQASERKLRNLSLSSVKAQRSGEGIEQITEDSGLCDTTNFTTQSRAVSRETSRGNEGESRENARLEHRSKSALSRETVHNEKTTTDNKQGVDKDKPYMDNVTTHNASLSPEHRAESGQKMPDEKRRNSQASENVNSSTNYNALDNSSNGNDIYSQAELGNLGLNSKSSTLNPNSAQLRLNKYTFSKKQQSRNVRPHSSMLNPSITKKTLPNRPYSSMAFTTKTFREDSKGLKHNLSVDNHTSTIRPVSCEPSLTMQKKTFSLRKKEERTLSFEEGSSMDNTSSSIQQYVQSTVISQEADNIEQELSCVKESVTHRDNLDVLKSTETPVVQNNATLSRSKEEEKCSEDIFSTKDSKTNTNRNNYTPSATTTPLKMQDHLKWVKRLRSTKETLSNKRSISENNAQDVSVEKKAKVTEGKDESKEVLRNVALDDTGSCKINTKFKEQSLKADKQDKSTAREEESMETFVNAFKSIDGSHKQNNTTERNEETLKQSSTLDQSLQAALDQSLQAQKTKCENELQTPDVAKEILRLQQKILKFQAKVVKTQQKIFEMQQEGNL</sequence>
<feature type="region of interest" description="Disordered" evidence="6">
    <location>
        <begin position="812"/>
        <end position="847"/>
    </location>
</feature>
<evidence type="ECO:0000256" key="1">
    <source>
        <dbReference type="ARBA" id="ARBA00004141"/>
    </source>
</evidence>
<dbReference type="OrthoDB" id="5963193at2759"/>
<proteinExistence type="inferred from homology"/>